<keyword evidence="2" id="KW-0812">Transmembrane</keyword>
<reference evidence="4" key="1">
    <citation type="submission" date="2022-10" db="EMBL/GenBank/DDBJ databases">
        <title>Tapping the CABI collections for fungal endophytes: first genome assemblies for Collariella, Neodidymelliopsis, Ascochyta clinopodiicola, Didymella pomorum, Didymosphaeria variabile, Neocosmospora piperis and Neocucurbitaria cava.</title>
        <authorList>
            <person name="Hill R."/>
        </authorList>
    </citation>
    <scope>NUCLEOTIDE SEQUENCE</scope>
    <source>
        <strain evidence="4">IMI 356815</strain>
    </source>
</reference>
<dbReference type="PANTHER" id="PTHR42877:SF4">
    <property type="entry name" value="FAD_NAD(P)-BINDING DOMAIN-CONTAINING PROTEIN-RELATED"/>
    <property type="match status" value="1"/>
</dbReference>
<dbReference type="GO" id="GO:0016491">
    <property type="term" value="F:oxidoreductase activity"/>
    <property type="evidence" value="ECO:0007669"/>
    <property type="project" value="InterPro"/>
</dbReference>
<accession>A0A9W8XH47</accession>
<keyword evidence="5" id="KW-1185">Reference proteome</keyword>
<sequence length="567" mass="64094">MGNKNHTNAAVVIIGGGISGMCMAIDLLKRNKCRNFIILEKSAGLGGTCYSFAQNPDWTREYPGQEEILAYLQRVAQEYQLLQHFRFNTEVVDASWDKGAQKWMVQVKTAPGSKEAEYHPDYEIKTDFLVSAVGQLNVPHWPEIQGIENFNGKKMHSARWDWSYDVADKKIALVGNEIAKVAKHVTVFQRTPNWVVPRLDAPVSATWRNIYRYVPGVMARKRAAIMDFRESTYGFIESADSDMSKLYTSRSKEMLHTQLPDRPDLQEKLIPKYQLGCKRIIISDDYFPALGQDNVTLETRPIKSIDGSSVKVAGDNDEVVSARDDYDLLVCATGFKTVDFMHPIQLFGKNGHHIGDVWKDGAKAFYGITVEDMPNFGMLYGPNTNLGHNSIILMIEAQSRYINGLITPVLEARKKGKALSLTPKKERLEEYNAQLQKELRNSTFNDPNCQSWYKNEKGIITNNWSKTVVEYQKMVQDVNFEDYVVDGSGIDEAERRKTIHVGRVKEESTEGKKMVIVFPGALQMPLMLGRSGIGNPDILKKAGIELVSDLPAVGENYREHHLVIRAY</sequence>
<dbReference type="InterPro" id="IPR023753">
    <property type="entry name" value="FAD/NAD-binding_dom"/>
</dbReference>
<dbReference type="EMBL" id="JAPEUX010000006">
    <property type="protein sequence ID" value="KAJ4350173.1"/>
    <property type="molecule type" value="Genomic_DNA"/>
</dbReference>
<keyword evidence="2" id="KW-1133">Transmembrane helix</keyword>
<organism evidence="4 5">
    <name type="scientific">Didymosphaeria variabile</name>
    <dbReference type="NCBI Taxonomy" id="1932322"/>
    <lineage>
        <taxon>Eukaryota</taxon>
        <taxon>Fungi</taxon>
        <taxon>Dikarya</taxon>
        <taxon>Ascomycota</taxon>
        <taxon>Pezizomycotina</taxon>
        <taxon>Dothideomycetes</taxon>
        <taxon>Pleosporomycetidae</taxon>
        <taxon>Pleosporales</taxon>
        <taxon>Massarineae</taxon>
        <taxon>Didymosphaeriaceae</taxon>
        <taxon>Didymosphaeria</taxon>
    </lineage>
</organism>
<evidence type="ECO:0000256" key="1">
    <source>
        <dbReference type="ARBA" id="ARBA00010139"/>
    </source>
</evidence>
<evidence type="ECO:0000256" key="2">
    <source>
        <dbReference type="SAM" id="Phobius"/>
    </source>
</evidence>
<evidence type="ECO:0000259" key="3">
    <source>
        <dbReference type="Pfam" id="PF07992"/>
    </source>
</evidence>
<keyword evidence="2" id="KW-0472">Membrane</keyword>
<evidence type="ECO:0000313" key="4">
    <source>
        <dbReference type="EMBL" id="KAJ4350173.1"/>
    </source>
</evidence>
<gene>
    <name evidence="4" type="ORF">N0V89_008794</name>
</gene>
<dbReference type="AlphaFoldDB" id="A0A9W8XH47"/>
<name>A0A9W8XH47_9PLEO</name>
<dbReference type="Pfam" id="PF07992">
    <property type="entry name" value="Pyr_redox_2"/>
    <property type="match status" value="1"/>
</dbReference>
<protein>
    <recommendedName>
        <fullName evidence="3">FAD/NAD(P)-binding domain-containing protein</fullName>
    </recommendedName>
</protein>
<dbReference type="InterPro" id="IPR036188">
    <property type="entry name" value="FAD/NAD-bd_sf"/>
</dbReference>
<dbReference type="OrthoDB" id="74360at2759"/>
<evidence type="ECO:0000313" key="5">
    <source>
        <dbReference type="Proteomes" id="UP001140513"/>
    </source>
</evidence>
<dbReference type="InterPro" id="IPR051209">
    <property type="entry name" value="FAD-bind_Monooxygenase_sf"/>
</dbReference>
<dbReference type="Proteomes" id="UP001140513">
    <property type="component" value="Unassembled WGS sequence"/>
</dbReference>
<dbReference type="Gene3D" id="3.50.50.60">
    <property type="entry name" value="FAD/NAD(P)-binding domain"/>
    <property type="match status" value="2"/>
</dbReference>
<dbReference type="SUPFAM" id="SSF51905">
    <property type="entry name" value="FAD/NAD(P)-binding domain"/>
    <property type="match status" value="3"/>
</dbReference>
<dbReference type="PANTHER" id="PTHR42877">
    <property type="entry name" value="L-ORNITHINE N(5)-MONOOXYGENASE-RELATED"/>
    <property type="match status" value="1"/>
</dbReference>
<dbReference type="RefSeq" id="XP_056069103.1">
    <property type="nucleotide sequence ID" value="XM_056217547.1"/>
</dbReference>
<comment type="similarity">
    <text evidence="1">Belongs to the FAD-binding monooxygenase family.</text>
</comment>
<comment type="caution">
    <text evidence="4">The sequence shown here is derived from an EMBL/GenBank/DDBJ whole genome shotgun (WGS) entry which is preliminary data.</text>
</comment>
<feature type="transmembrane region" description="Helical" evidence="2">
    <location>
        <begin position="6"/>
        <end position="28"/>
    </location>
</feature>
<dbReference type="GeneID" id="80912324"/>
<feature type="domain" description="FAD/NAD(P)-binding" evidence="3">
    <location>
        <begin position="10"/>
        <end position="228"/>
    </location>
</feature>
<proteinExistence type="inferred from homology"/>